<dbReference type="EMBL" id="AMYB01000010">
    <property type="protein sequence ID" value="OAC98529.1"/>
    <property type="molecule type" value="Genomic_DNA"/>
</dbReference>
<comment type="caution">
    <text evidence="1">The sequence shown here is derived from an EMBL/GenBank/DDBJ whole genome shotgun (WGS) entry which is preliminary data.</text>
</comment>
<sequence>MSGFDVTSEMNEKERQIRDALVKLELDGNGLSVEELVSLRRDLSDSRILVEQHTKTIDLLTEEKGTIEKKKLELEGRFATLEQEY</sequence>
<reference evidence="1 2" key="1">
    <citation type="submission" date="2015-06" db="EMBL/GenBank/DDBJ databases">
        <title>Expansion of signal transduction pathways in fungi by whole-genome duplication.</title>
        <authorList>
            <consortium name="DOE Joint Genome Institute"/>
            <person name="Corrochano L.M."/>
            <person name="Kuo A."/>
            <person name="Marcet-Houben M."/>
            <person name="Polaino S."/>
            <person name="Salamov A."/>
            <person name="Villalobos J.M."/>
            <person name="Alvarez M.I."/>
            <person name="Avalos J."/>
            <person name="Benito E.P."/>
            <person name="Benoit I."/>
            <person name="Burger G."/>
            <person name="Camino L.P."/>
            <person name="Canovas D."/>
            <person name="Cerda-Olmedo E."/>
            <person name="Cheng J.-F."/>
            <person name="Dominguez A."/>
            <person name="Elias M."/>
            <person name="Eslava A.P."/>
            <person name="Glaser F."/>
            <person name="Grimwood J."/>
            <person name="Gutierrez G."/>
            <person name="Heitman J."/>
            <person name="Henrissat B."/>
            <person name="Iturriaga E.A."/>
            <person name="Lang B.F."/>
            <person name="Lavin J.L."/>
            <person name="Lee S."/>
            <person name="Li W."/>
            <person name="Lindquist E."/>
            <person name="Lopez-Garcia S."/>
            <person name="Luque E.M."/>
            <person name="Marcos A.T."/>
            <person name="Martin J."/>
            <person name="Mccluskey K."/>
            <person name="Medina H.R."/>
            <person name="Miralles-Duran A."/>
            <person name="Miyazaki A."/>
            <person name="Munoz-Torres E."/>
            <person name="Oguiza J.A."/>
            <person name="Ohm R."/>
            <person name="Olmedo M."/>
            <person name="Orejas M."/>
            <person name="Ortiz-Castellanos L."/>
            <person name="Pisabarro A.G."/>
            <person name="Rodriguez-Romero J."/>
            <person name="Ruiz-Herrera J."/>
            <person name="Ruiz-Vazquez R."/>
            <person name="Sanz C."/>
            <person name="Schackwitz W."/>
            <person name="Schmutz J."/>
            <person name="Shahriari M."/>
            <person name="Shelest E."/>
            <person name="Silva-Franco F."/>
            <person name="Soanes D."/>
            <person name="Syed K."/>
            <person name="Tagua V.G."/>
            <person name="Talbot N.J."/>
            <person name="Thon M."/>
            <person name="De Vries R.P."/>
            <person name="Wiebenga A."/>
            <person name="Yadav J.S."/>
            <person name="Braun E.L."/>
            <person name="Baker S."/>
            <person name="Garre V."/>
            <person name="Horwitz B."/>
            <person name="Torres-Martinez S."/>
            <person name="Idnurm A."/>
            <person name="Herrera-Estrella A."/>
            <person name="Gabaldon T."/>
            <person name="Grigoriev I.V."/>
        </authorList>
    </citation>
    <scope>NUCLEOTIDE SEQUENCE [LARGE SCALE GENOMIC DNA]</scope>
    <source>
        <strain evidence="1 2">CBS 277.49</strain>
    </source>
</reference>
<keyword evidence="2" id="KW-1185">Reference proteome</keyword>
<name>A0A162Q387_MUCCL</name>
<dbReference type="STRING" id="747725.A0A162Q387"/>
<organism evidence="1 2">
    <name type="scientific">Mucor lusitanicus CBS 277.49</name>
    <dbReference type="NCBI Taxonomy" id="747725"/>
    <lineage>
        <taxon>Eukaryota</taxon>
        <taxon>Fungi</taxon>
        <taxon>Fungi incertae sedis</taxon>
        <taxon>Mucoromycota</taxon>
        <taxon>Mucoromycotina</taxon>
        <taxon>Mucoromycetes</taxon>
        <taxon>Mucorales</taxon>
        <taxon>Mucorineae</taxon>
        <taxon>Mucoraceae</taxon>
        <taxon>Mucor</taxon>
    </lineage>
</organism>
<dbReference type="OrthoDB" id="3176171at2759"/>
<feature type="non-terminal residue" evidence="1">
    <location>
        <position position="85"/>
    </location>
</feature>
<protein>
    <submittedName>
        <fullName evidence="1">Uncharacterized protein</fullName>
    </submittedName>
</protein>
<dbReference type="VEuPathDB" id="FungiDB:MUCCIDRAFT_157422"/>
<dbReference type="AlphaFoldDB" id="A0A162Q387"/>
<proteinExistence type="predicted"/>
<evidence type="ECO:0000313" key="2">
    <source>
        <dbReference type="Proteomes" id="UP000077051"/>
    </source>
</evidence>
<dbReference type="Proteomes" id="UP000077051">
    <property type="component" value="Unassembled WGS sequence"/>
</dbReference>
<evidence type="ECO:0000313" key="1">
    <source>
        <dbReference type="EMBL" id="OAC98529.1"/>
    </source>
</evidence>
<gene>
    <name evidence="1" type="ORF">MUCCIDRAFT_157422</name>
</gene>
<accession>A0A162Q387</accession>